<evidence type="ECO:0000313" key="2">
    <source>
        <dbReference type="EMBL" id="RMV44501.1"/>
    </source>
</evidence>
<evidence type="ECO:0000313" key="3">
    <source>
        <dbReference type="Proteomes" id="UP000279173"/>
    </source>
</evidence>
<sequence length="153" mass="16309">MAIKLRSRRMAITVGLIFSSGKAVGASVRSTVVISMPVTVRARASKCSSSGRHGLYELDQISQRALCNRDGLSPLPGAPESLARASHVPFSLSVAEGQGQVHIFVQALYEIRNLSCTVRDCVPTPNVARDPPPKEITFGACVDGDYGREGVRG</sequence>
<protein>
    <submittedName>
        <fullName evidence="2">Uncharacterized protein</fullName>
    </submittedName>
</protein>
<reference evidence="2 3" key="1">
    <citation type="submission" date="2018-08" db="EMBL/GenBank/DDBJ databases">
        <title>Recombination of ecologically and evolutionarily significant loci maintains genetic cohesion in the Pseudomonas syringae species complex.</title>
        <authorList>
            <person name="Dillon M."/>
            <person name="Thakur S."/>
            <person name="Almeida R.N.D."/>
            <person name="Weir B.S."/>
            <person name="Guttman D.S."/>
        </authorList>
    </citation>
    <scope>NUCLEOTIDE SEQUENCE [LARGE SCALE GENOMIC DNA]</scope>
    <source>
        <strain evidence="2 3">ICMP 3263</strain>
    </source>
</reference>
<comment type="caution">
    <text evidence="2">The sequence shown here is derived from an EMBL/GenBank/DDBJ whole genome shotgun (WGS) entry which is preliminary data.</text>
</comment>
<feature type="signal peptide" evidence="1">
    <location>
        <begin position="1"/>
        <end position="25"/>
    </location>
</feature>
<feature type="chain" id="PRO_5017962068" evidence="1">
    <location>
        <begin position="26"/>
        <end position="153"/>
    </location>
</feature>
<evidence type="ECO:0000256" key="1">
    <source>
        <dbReference type="SAM" id="SignalP"/>
    </source>
</evidence>
<dbReference type="AlphaFoldDB" id="A0A3M6CM51"/>
<proteinExistence type="predicted"/>
<accession>A0A3M6CM51</accession>
<name>A0A3M6CM51_9PSED</name>
<gene>
    <name evidence="2" type="ORF">ALP10_200232</name>
</gene>
<dbReference type="Proteomes" id="UP000279173">
    <property type="component" value="Unassembled WGS sequence"/>
</dbReference>
<organism evidence="2 3">
    <name type="scientific">Pseudomonas syringae pv. helianthi</name>
    <dbReference type="NCBI Taxonomy" id="251654"/>
    <lineage>
        <taxon>Bacteria</taxon>
        <taxon>Pseudomonadati</taxon>
        <taxon>Pseudomonadota</taxon>
        <taxon>Gammaproteobacteria</taxon>
        <taxon>Pseudomonadales</taxon>
        <taxon>Pseudomonadaceae</taxon>
        <taxon>Pseudomonas</taxon>
    </lineage>
</organism>
<dbReference type="EMBL" id="RBUT01000156">
    <property type="protein sequence ID" value="RMV44501.1"/>
    <property type="molecule type" value="Genomic_DNA"/>
</dbReference>
<keyword evidence="1" id="KW-0732">Signal</keyword>